<proteinExistence type="predicted"/>
<dbReference type="HOGENOM" id="CLU_080999_3_0_5"/>
<gene>
    <name evidence="2" type="ORF">S58_43820</name>
</gene>
<dbReference type="AlphaFoldDB" id="M4Z9Z0"/>
<dbReference type="GO" id="GO:0097367">
    <property type="term" value="F:carbohydrate derivative binding"/>
    <property type="evidence" value="ECO:0007669"/>
    <property type="project" value="InterPro"/>
</dbReference>
<dbReference type="GeneID" id="301818172"/>
<dbReference type="PROSITE" id="PS51464">
    <property type="entry name" value="SIS"/>
    <property type="match status" value="1"/>
</dbReference>
<dbReference type="OrthoDB" id="9810929at2"/>
<dbReference type="InterPro" id="IPR046348">
    <property type="entry name" value="SIS_dom_sf"/>
</dbReference>
<dbReference type="STRING" id="1245469.S58_43820"/>
<accession>M4Z9Z0</accession>
<dbReference type="Proteomes" id="UP000011841">
    <property type="component" value="Chromosome"/>
</dbReference>
<dbReference type="PATRIC" id="fig|1245469.3.peg.4487"/>
<dbReference type="CDD" id="cd05006">
    <property type="entry name" value="SIS_GmhA"/>
    <property type="match status" value="1"/>
</dbReference>
<dbReference type="eggNOG" id="COG0279">
    <property type="taxonomic scope" value="Bacteria"/>
</dbReference>
<dbReference type="SUPFAM" id="SSF53697">
    <property type="entry name" value="SIS domain"/>
    <property type="match status" value="1"/>
</dbReference>
<dbReference type="InterPro" id="IPR001347">
    <property type="entry name" value="SIS_dom"/>
</dbReference>
<keyword evidence="2" id="KW-0413">Isomerase</keyword>
<dbReference type="RefSeq" id="WP_015667473.1">
    <property type="nucleotide sequence ID" value="NC_020453.1"/>
</dbReference>
<dbReference type="EMBL" id="AP012603">
    <property type="protein sequence ID" value="BAM90367.1"/>
    <property type="molecule type" value="Genomic_DNA"/>
</dbReference>
<evidence type="ECO:0000313" key="3">
    <source>
        <dbReference type="Proteomes" id="UP000011841"/>
    </source>
</evidence>
<dbReference type="InterPro" id="IPR035461">
    <property type="entry name" value="GmhA/DiaA"/>
</dbReference>
<evidence type="ECO:0000259" key="1">
    <source>
        <dbReference type="PROSITE" id="PS51464"/>
    </source>
</evidence>
<keyword evidence="3" id="KW-1185">Reference proteome</keyword>
<reference evidence="2 3" key="1">
    <citation type="journal article" date="2013" name="Appl. Environ. Microbiol.">
        <title>Genome analysis suggests that the soil oligotrophic bacterium Agromonas oligotrophica (Bradyrhizobium oligotrophicum) is a nitrogen-fixing symbiont of Aeschynomene indica.</title>
        <authorList>
            <person name="Okubo T."/>
            <person name="Fukushima S."/>
            <person name="Itakura M."/>
            <person name="Oshima K."/>
            <person name="Longtonglang A."/>
            <person name="Teaumroong N."/>
            <person name="Mitsui H."/>
            <person name="Hattori M."/>
            <person name="Hattori R."/>
            <person name="Hattori T."/>
            <person name="Minamisawa K."/>
        </authorList>
    </citation>
    <scope>NUCLEOTIDE SEQUENCE [LARGE SCALE GENOMIC DNA]</scope>
    <source>
        <strain evidence="2 3">S58</strain>
    </source>
</reference>
<feature type="domain" description="SIS" evidence="1">
    <location>
        <begin position="63"/>
        <end position="223"/>
    </location>
</feature>
<sequence length="230" mass="24381">MASDENDTLRSLYPFLHGRKQEPLAMNAALLEAVGEKVGRHRDVIGTFFAKNAQAVIDAAGAIAAMYQRGGRLFSMGNGGSSCDASHVAVEFQHPVTAGRPALTAIDLSADRTMLTAVGNDVGFEHIFVRQIIAQGRSGDALIGLSTSGNSKNLVKAFIKAKEMGLTTIGLAGMSGGAMATIGLDHCLIVEADSIHRIQECHVTIYHILWDLVHSLLADDRGSLSVAARE</sequence>
<evidence type="ECO:0000313" key="2">
    <source>
        <dbReference type="EMBL" id="BAM90367.1"/>
    </source>
</evidence>
<organism evidence="2 3">
    <name type="scientific">Bradyrhizobium oligotrophicum S58</name>
    <dbReference type="NCBI Taxonomy" id="1245469"/>
    <lineage>
        <taxon>Bacteria</taxon>
        <taxon>Pseudomonadati</taxon>
        <taxon>Pseudomonadota</taxon>
        <taxon>Alphaproteobacteria</taxon>
        <taxon>Hyphomicrobiales</taxon>
        <taxon>Nitrobacteraceae</taxon>
        <taxon>Bradyrhizobium</taxon>
    </lineage>
</organism>
<dbReference type="PANTHER" id="PTHR30390">
    <property type="entry name" value="SEDOHEPTULOSE 7-PHOSPHATE ISOMERASE / DNAA INITIATOR-ASSOCIATING FACTOR FOR REPLICATION INITIATION"/>
    <property type="match status" value="1"/>
</dbReference>
<dbReference type="KEGG" id="aol:S58_43820"/>
<dbReference type="GO" id="GO:1901135">
    <property type="term" value="P:carbohydrate derivative metabolic process"/>
    <property type="evidence" value="ECO:0007669"/>
    <property type="project" value="InterPro"/>
</dbReference>
<name>M4Z9Z0_9BRAD</name>
<dbReference type="InterPro" id="IPR050099">
    <property type="entry name" value="SIS_GmhA/DiaA_subfam"/>
</dbReference>
<dbReference type="GO" id="GO:0016853">
    <property type="term" value="F:isomerase activity"/>
    <property type="evidence" value="ECO:0007669"/>
    <property type="project" value="UniProtKB-KW"/>
</dbReference>
<protein>
    <submittedName>
        <fullName evidence="2">Phosphoheptose isomerase GmhA</fullName>
    </submittedName>
</protein>
<dbReference type="Pfam" id="PF13580">
    <property type="entry name" value="SIS_2"/>
    <property type="match status" value="1"/>
</dbReference>
<dbReference type="Gene3D" id="3.40.50.10490">
    <property type="entry name" value="Glucose-6-phosphate isomerase like protein, domain 1"/>
    <property type="match status" value="1"/>
</dbReference>